<name>A0ABR5SP47_9BACL</name>
<dbReference type="InterPro" id="IPR026838">
    <property type="entry name" value="YheC/D"/>
</dbReference>
<evidence type="ECO:0000313" key="1">
    <source>
        <dbReference type="EMBL" id="KWX71460.1"/>
    </source>
</evidence>
<dbReference type="Gene3D" id="3.30.470.20">
    <property type="entry name" value="ATP-grasp fold, B domain"/>
    <property type="match status" value="1"/>
</dbReference>
<comment type="caution">
    <text evidence="1">The sequence shown here is derived from an EMBL/GenBank/DDBJ whole genome shotgun (WGS) entry which is preliminary data.</text>
</comment>
<dbReference type="SUPFAM" id="SSF56059">
    <property type="entry name" value="Glutathione synthetase ATP-binding domain-like"/>
    <property type="match status" value="1"/>
</dbReference>
<evidence type="ECO:0008006" key="3">
    <source>
        <dbReference type="Google" id="ProtNLM"/>
    </source>
</evidence>
<proteinExistence type="predicted"/>
<evidence type="ECO:0000313" key="2">
    <source>
        <dbReference type="Proteomes" id="UP000070252"/>
    </source>
</evidence>
<sequence>MRRRDRVKEQIRRISSKLTKTKVLARSQELRRHIPVTKKMNQSVLQEMLQKYQMVYVKPCCGSLGQGVMRVEKTAGSSLRSKNSGEHTPRVRMSYRYQAGTQIHKFSDFDTAYRAIHRETQGKSYLVQKGIRLLVHQGRPFDIRVMVQRNLKGQWEATGAAGRVAHPLKVVTNGSQGGTIYPVEVLLTPYTSLKKRTALIAAMYDIGVKSARQLSTAYPGLQEIGVDLALDRHLKPWILEVNTAPDPCPFTKLKDRSMINRIVRYGKAYGRTYNLKCGKAKQGVV</sequence>
<dbReference type="Pfam" id="PF14398">
    <property type="entry name" value="ATPgrasp_YheCD"/>
    <property type="match status" value="1"/>
</dbReference>
<reference evidence="1 2" key="1">
    <citation type="submission" date="2015-08" db="EMBL/GenBank/DDBJ databases">
        <title>Genome of Paenibacillus jilunlii.</title>
        <authorList>
            <person name="Sant'Anna F.H."/>
            <person name="Ambrosini A."/>
            <person name="Souza R."/>
            <person name="Bach E."/>
            <person name="Fernandes G."/>
            <person name="Balsanelli E."/>
            <person name="Baura V.A."/>
            <person name="Pedrosa F.O."/>
            <person name="Souza E.M."/>
            <person name="Passaglia L."/>
        </authorList>
    </citation>
    <scope>NUCLEOTIDE SEQUENCE [LARGE SCALE GENOMIC DNA]</scope>
    <source>
        <strain evidence="1 2">DSM 23019</strain>
    </source>
</reference>
<dbReference type="Proteomes" id="UP000070252">
    <property type="component" value="Unassembled WGS sequence"/>
</dbReference>
<gene>
    <name evidence="1" type="ORF">AML91_24975</name>
</gene>
<keyword evidence="2" id="KW-1185">Reference proteome</keyword>
<organism evidence="1 2">
    <name type="scientific">Paenibacillus jilunlii</name>
    <dbReference type="NCBI Taxonomy" id="682956"/>
    <lineage>
        <taxon>Bacteria</taxon>
        <taxon>Bacillati</taxon>
        <taxon>Bacillota</taxon>
        <taxon>Bacilli</taxon>
        <taxon>Bacillales</taxon>
        <taxon>Paenibacillaceae</taxon>
        <taxon>Paenibacillus</taxon>
    </lineage>
</organism>
<accession>A0ABR5SP47</accession>
<protein>
    <recommendedName>
        <fullName evidence="3">YheC/D like ATP-grasp</fullName>
    </recommendedName>
</protein>
<dbReference type="EMBL" id="LIPY01000122">
    <property type="protein sequence ID" value="KWX71460.1"/>
    <property type="molecule type" value="Genomic_DNA"/>
</dbReference>